<evidence type="ECO:0000256" key="2">
    <source>
        <dbReference type="SAM" id="Phobius"/>
    </source>
</evidence>
<dbReference type="Pfam" id="PF13181">
    <property type="entry name" value="TPR_8"/>
    <property type="match status" value="1"/>
</dbReference>
<dbReference type="PROSITE" id="PS50005">
    <property type="entry name" value="TPR"/>
    <property type="match status" value="7"/>
</dbReference>
<evidence type="ECO:0000256" key="1">
    <source>
        <dbReference type="PROSITE-ProRule" id="PRU00339"/>
    </source>
</evidence>
<sequence length="934" mass="104379">MLSLQFTQFTRRVIPLVAVVSLALVGFTPILVAIGEEVTTPDPRLTEADTAFAAGVKLVQEGSPESLQQALVELNQALILYQQLGLGSQAAETFLGLGLVYKTLGDLRASLEAYQEALSYYQSSDRILDAAYSLNQIGKIHYELGDYQKAVEVYQQAIIFYTQGGDLRGKAYALNNLGAVYEPLGKFQEALEVYTQALELHERANNRVGLASSLNNLGLLYDALGNFELSLDYYKRSLSLWQELNHAHGEASTLNNIGLYHESQDDFQPALQSFQQALGRYQEIGDLRGEATTLNNIGFTYTRLENWNAAQQSYQQALPLWEEIGNRSGLGSTLNNIGVVSAALGEFDRALEFYQQALVIRQEIGDRSREALSLYRIAIAQRELGNQDDSLMAIQAAIEIIEDLRTNVVSQDLRTSFFASKQEYYEFYIDLLMDFHQQNPGQGYDGLALAVSERAKARSLLDLLAEISGEVQGGIDPQILAEKQQIQQQLAAAEERRIQLLSQQHTDSQKTAIDNELEQLLIKYRSILGQIRATSPRYAALTQPEPLNLAEIQESVIDKDSVLLAYFVGEKRSFLWIVTHNYISSYELPGREVLEAETKRFRDSFIFGNLRIRRTLAENAGKNLGQILLEPLSNYTDKSRVLIVPYGVLNFVPFVALAYQSSDEEYRPLIITREVVTLPSASALAVLRNELFGRQPAERYLAILADPVFGTNDERLHNNNEITSTSLPPDLEQSARESGILFDRLPFTQTEAEQIVSLFPAESFSKEYGFAATREVAISDKMSQYRIIHYATHGILNSQNPELSGLVLSLVNPDGQPVNGFVRLHDIFNLNLPADLVVLSACETGLGQQVRGEGLVGLTRGFMYAGAARVVVSLWSVDDQATAELMVLFYRYMLDNGLSPAAALRQAQIEIWQNSQWHSPYYWAGFTIQGEWQN</sequence>
<dbReference type="InterPro" id="IPR019734">
    <property type="entry name" value="TPR_rpt"/>
</dbReference>
<dbReference type="Pfam" id="PF13424">
    <property type="entry name" value="TPR_12"/>
    <property type="match status" value="3"/>
</dbReference>
<gene>
    <name evidence="4" type="ORF">ARTHRO_11141</name>
</gene>
<evidence type="ECO:0000259" key="3">
    <source>
        <dbReference type="Pfam" id="PF12770"/>
    </source>
</evidence>
<accession>A0A9P1NXB3</accession>
<feature type="repeat" description="TPR" evidence="1">
    <location>
        <begin position="171"/>
        <end position="204"/>
    </location>
</feature>
<feature type="domain" description="CHAT" evidence="3">
    <location>
        <begin position="620"/>
        <end position="930"/>
    </location>
</feature>
<dbReference type="RefSeq" id="WP_008057491.1">
    <property type="nucleotide sequence ID" value="NZ_FO818640.1"/>
</dbReference>
<dbReference type="PROSITE" id="PS50293">
    <property type="entry name" value="TPR_REGION"/>
    <property type="match status" value="2"/>
</dbReference>
<dbReference type="AlphaFoldDB" id="A0A9P1NXB3"/>
<keyword evidence="2" id="KW-0472">Membrane</keyword>
<organism evidence="4 5">
    <name type="scientific">Limnospira indica PCC 8005</name>
    <dbReference type="NCBI Taxonomy" id="376219"/>
    <lineage>
        <taxon>Bacteria</taxon>
        <taxon>Bacillati</taxon>
        <taxon>Cyanobacteriota</taxon>
        <taxon>Cyanophyceae</taxon>
        <taxon>Oscillatoriophycideae</taxon>
        <taxon>Oscillatoriales</taxon>
        <taxon>Sirenicapillariaceae</taxon>
        <taxon>Limnospira</taxon>
    </lineage>
</organism>
<dbReference type="InterPro" id="IPR024983">
    <property type="entry name" value="CHAT_dom"/>
</dbReference>
<proteinExistence type="predicted"/>
<keyword evidence="2" id="KW-0812">Transmembrane</keyword>
<protein>
    <recommendedName>
        <fullName evidence="3">CHAT domain-containing protein</fullName>
    </recommendedName>
</protein>
<dbReference type="PANTHER" id="PTHR10098">
    <property type="entry name" value="RAPSYN-RELATED"/>
    <property type="match status" value="1"/>
</dbReference>
<keyword evidence="1" id="KW-0802">TPR repeat</keyword>
<feature type="transmembrane region" description="Helical" evidence="2">
    <location>
        <begin position="12"/>
        <end position="34"/>
    </location>
</feature>
<feature type="repeat" description="TPR" evidence="1">
    <location>
        <begin position="331"/>
        <end position="364"/>
    </location>
</feature>
<dbReference type="EMBL" id="FO818640">
    <property type="protein sequence ID" value="CDM93468.1"/>
    <property type="molecule type" value="Genomic_DNA"/>
</dbReference>
<feature type="repeat" description="TPR" evidence="1">
    <location>
        <begin position="91"/>
        <end position="124"/>
    </location>
</feature>
<dbReference type="Proteomes" id="UP000032946">
    <property type="component" value="Chromosome"/>
</dbReference>
<feature type="repeat" description="TPR" evidence="1">
    <location>
        <begin position="211"/>
        <end position="244"/>
    </location>
</feature>
<reference evidence="4 5" key="1">
    <citation type="submission" date="2014-02" db="EMBL/GenBank/DDBJ databases">
        <authorList>
            <person name="Genoscope - CEA"/>
        </authorList>
    </citation>
    <scope>NUCLEOTIDE SEQUENCE [LARGE SCALE GENOMIC DNA]</scope>
    <source>
        <strain evidence="4 5">PCC 8005</strain>
    </source>
</reference>
<keyword evidence="5" id="KW-1185">Reference proteome</keyword>
<keyword evidence="2" id="KW-1133">Transmembrane helix</keyword>
<feature type="repeat" description="TPR" evidence="1">
    <location>
        <begin position="131"/>
        <end position="164"/>
    </location>
</feature>
<dbReference type="InterPro" id="IPR011990">
    <property type="entry name" value="TPR-like_helical_dom_sf"/>
</dbReference>
<dbReference type="SUPFAM" id="SSF48452">
    <property type="entry name" value="TPR-like"/>
    <property type="match status" value="2"/>
</dbReference>
<name>A0A9P1NXB3_9CYAN</name>
<dbReference type="SMART" id="SM00028">
    <property type="entry name" value="TPR"/>
    <property type="match status" value="8"/>
</dbReference>
<dbReference type="Gene3D" id="1.25.40.10">
    <property type="entry name" value="Tetratricopeptide repeat domain"/>
    <property type="match status" value="3"/>
</dbReference>
<feature type="repeat" description="TPR" evidence="1">
    <location>
        <begin position="291"/>
        <end position="324"/>
    </location>
</feature>
<feature type="repeat" description="TPR" evidence="1">
    <location>
        <begin position="251"/>
        <end position="284"/>
    </location>
</feature>
<dbReference type="PANTHER" id="PTHR10098:SF108">
    <property type="entry name" value="TETRATRICOPEPTIDE REPEAT PROTEIN 28"/>
    <property type="match status" value="1"/>
</dbReference>
<dbReference type="Pfam" id="PF12770">
    <property type="entry name" value="CHAT"/>
    <property type="match status" value="1"/>
</dbReference>
<evidence type="ECO:0000313" key="4">
    <source>
        <dbReference type="EMBL" id="CDM93468.1"/>
    </source>
</evidence>
<evidence type="ECO:0000313" key="5">
    <source>
        <dbReference type="Proteomes" id="UP000032946"/>
    </source>
</evidence>